<sequence>MTLVGSTDPELVGLTDLEFGAVMLVPFATATLPIVSIIESGRGVIGEKPRAATDDRFGGPAVKTCCVVH</sequence>
<accession>A0A7D5K8G7</accession>
<organism evidence="2 3">
    <name type="scientific">Natrinema halophilum</name>
    <dbReference type="NCBI Taxonomy" id="1699371"/>
    <lineage>
        <taxon>Archaea</taxon>
        <taxon>Methanobacteriati</taxon>
        <taxon>Methanobacteriota</taxon>
        <taxon>Stenosarchaea group</taxon>
        <taxon>Halobacteria</taxon>
        <taxon>Halobacteriales</taxon>
        <taxon>Natrialbaceae</taxon>
        <taxon>Natrinema</taxon>
    </lineage>
</organism>
<evidence type="ECO:0000313" key="2">
    <source>
        <dbReference type="EMBL" id="QLG50703.1"/>
    </source>
</evidence>
<gene>
    <name evidence="2" type="ORF">HYG82_18605</name>
</gene>
<feature type="transmembrane region" description="Helical" evidence="1">
    <location>
        <begin position="20"/>
        <end position="38"/>
    </location>
</feature>
<keyword evidence="1" id="KW-1133">Transmembrane helix</keyword>
<keyword evidence="1" id="KW-0812">Transmembrane</keyword>
<keyword evidence="1" id="KW-0472">Membrane</keyword>
<evidence type="ECO:0000256" key="1">
    <source>
        <dbReference type="SAM" id="Phobius"/>
    </source>
</evidence>
<evidence type="ECO:0000313" key="3">
    <source>
        <dbReference type="Proteomes" id="UP000509241"/>
    </source>
</evidence>
<dbReference type="RefSeq" id="WP_179263458.1">
    <property type="nucleotide sequence ID" value="NZ_CP058601.1"/>
</dbReference>
<protein>
    <submittedName>
        <fullName evidence="2">Uncharacterized protein</fullName>
    </submittedName>
</protein>
<dbReference type="KEGG" id="haly:HYG82_18605"/>
<dbReference type="Proteomes" id="UP000509241">
    <property type="component" value="Chromosome"/>
</dbReference>
<keyword evidence="3" id="KW-1185">Reference proteome</keyword>
<proteinExistence type="predicted"/>
<name>A0A7D5K8G7_9EURY</name>
<dbReference type="GeneID" id="56035346"/>
<dbReference type="AlphaFoldDB" id="A0A7D5K8G7"/>
<reference evidence="2 3" key="1">
    <citation type="submission" date="2020-07" db="EMBL/GenBank/DDBJ databases">
        <authorList>
            <person name="Cui H."/>
        </authorList>
    </citation>
    <scope>NUCLEOTIDE SEQUENCE [LARGE SCALE GENOMIC DNA]</scope>
    <source>
        <strain evidence="2 3">YPL8</strain>
    </source>
</reference>
<dbReference type="EMBL" id="CP058601">
    <property type="protein sequence ID" value="QLG50703.1"/>
    <property type="molecule type" value="Genomic_DNA"/>
</dbReference>